<feature type="compositionally biased region" description="Acidic residues" evidence="7">
    <location>
        <begin position="1546"/>
        <end position="1555"/>
    </location>
</feature>
<feature type="compositionally biased region" description="Polar residues" evidence="7">
    <location>
        <begin position="1376"/>
        <end position="1399"/>
    </location>
</feature>
<dbReference type="InterPro" id="IPR056311">
    <property type="entry name" value="TMEM131_Ig_2"/>
</dbReference>
<keyword evidence="3 8" id="KW-0812">Transmembrane</keyword>
<feature type="compositionally biased region" description="Basic and acidic residues" evidence="7">
    <location>
        <begin position="1536"/>
        <end position="1545"/>
    </location>
</feature>
<dbReference type="Pfam" id="PF12371">
    <property type="entry name" value="TMEM131_like_N"/>
    <property type="match status" value="1"/>
</dbReference>
<dbReference type="InterPro" id="IPR013783">
    <property type="entry name" value="Ig-like_fold"/>
</dbReference>
<dbReference type="InterPro" id="IPR055437">
    <property type="entry name" value="TMEM131L_Ig_5"/>
</dbReference>
<feature type="compositionally biased region" description="Low complexity" evidence="7">
    <location>
        <begin position="1308"/>
        <end position="1321"/>
    </location>
</feature>
<feature type="compositionally biased region" description="Basic and acidic residues" evidence="7">
    <location>
        <begin position="1214"/>
        <end position="1227"/>
    </location>
</feature>
<feature type="compositionally biased region" description="Polar residues" evidence="7">
    <location>
        <begin position="1822"/>
        <end position="1867"/>
    </location>
</feature>
<dbReference type="Pfam" id="PF24495">
    <property type="entry name" value="Ig_TMEM131_2"/>
    <property type="match status" value="1"/>
</dbReference>
<feature type="transmembrane region" description="Helical" evidence="8">
    <location>
        <begin position="1102"/>
        <end position="1119"/>
    </location>
</feature>
<dbReference type="EMBL" id="CAJOBD010001033">
    <property type="protein sequence ID" value="CAF3751359.1"/>
    <property type="molecule type" value="Genomic_DNA"/>
</dbReference>
<feature type="compositionally biased region" description="Polar residues" evidence="7">
    <location>
        <begin position="1277"/>
        <end position="1292"/>
    </location>
</feature>
<keyword evidence="6 8" id="KW-0472">Membrane</keyword>
<feature type="domain" description="TMEM131 second Ig-like" evidence="10">
    <location>
        <begin position="213"/>
        <end position="310"/>
    </location>
</feature>
<dbReference type="Proteomes" id="UP000663836">
    <property type="component" value="Unassembled WGS sequence"/>
</dbReference>
<evidence type="ECO:0000259" key="9">
    <source>
        <dbReference type="Pfam" id="PF12371"/>
    </source>
</evidence>
<dbReference type="PANTHER" id="PTHR22050:SF0">
    <property type="entry name" value="TRANSMEMBRANE PROTEIN 131 HOMOLOG"/>
    <property type="match status" value="1"/>
</dbReference>
<keyword evidence="5 8" id="KW-1133">Transmembrane helix</keyword>
<dbReference type="GO" id="GO:0016020">
    <property type="term" value="C:membrane"/>
    <property type="evidence" value="ECO:0007669"/>
    <property type="project" value="UniProtKB-SubCell"/>
</dbReference>
<feature type="region of interest" description="Disordered" evidence="7">
    <location>
        <begin position="1531"/>
        <end position="1555"/>
    </location>
</feature>
<evidence type="ECO:0000259" key="11">
    <source>
        <dbReference type="Pfam" id="PF24501"/>
    </source>
</evidence>
<evidence type="ECO:0000259" key="10">
    <source>
        <dbReference type="Pfam" id="PF24495"/>
    </source>
</evidence>
<evidence type="ECO:0000313" key="13">
    <source>
        <dbReference type="Proteomes" id="UP000663836"/>
    </source>
</evidence>
<comment type="caution">
    <text evidence="12">The sequence shown here is derived from an EMBL/GenBank/DDBJ whole genome shotgun (WGS) entry which is preliminary data.</text>
</comment>
<evidence type="ECO:0000256" key="3">
    <source>
        <dbReference type="ARBA" id="ARBA00022692"/>
    </source>
</evidence>
<organism evidence="12 13">
    <name type="scientific">Rotaria sordida</name>
    <dbReference type="NCBI Taxonomy" id="392033"/>
    <lineage>
        <taxon>Eukaryota</taxon>
        <taxon>Metazoa</taxon>
        <taxon>Spiralia</taxon>
        <taxon>Gnathifera</taxon>
        <taxon>Rotifera</taxon>
        <taxon>Eurotatoria</taxon>
        <taxon>Bdelloidea</taxon>
        <taxon>Philodinida</taxon>
        <taxon>Philodinidae</taxon>
        <taxon>Rotaria</taxon>
    </lineage>
</organism>
<feature type="compositionally biased region" description="Polar residues" evidence="7">
    <location>
        <begin position="1408"/>
        <end position="1429"/>
    </location>
</feature>
<evidence type="ECO:0000256" key="5">
    <source>
        <dbReference type="ARBA" id="ARBA00022989"/>
    </source>
</evidence>
<evidence type="ECO:0000256" key="2">
    <source>
        <dbReference type="ARBA" id="ARBA00006682"/>
    </source>
</evidence>
<evidence type="ECO:0000256" key="4">
    <source>
        <dbReference type="ARBA" id="ARBA00022729"/>
    </source>
</evidence>
<reference evidence="12" key="1">
    <citation type="submission" date="2021-02" db="EMBL/GenBank/DDBJ databases">
        <authorList>
            <person name="Nowell W R."/>
        </authorList>
    </citation>
    <scope>NUCLEOTIDE SEQUENCE</scope>
</reference>
<evidence type="ECO:0000313" key="12">
    <source>
        <dbReference type="EMBL" id="CAF3751359.1"/>
    </source>
</evidence>
<feature type="region of interest" description="Disordered" evidence="7">
    <location>
        <begin position="1820"/>
        <end position="1876"/>
    </location>
</feature>
<dbReference type="Pfam" id="PF24501">
    <property type="entry name" value="Ig_TMEM131L_5"/>
    <property type="match status" value="1"/>
</dbReference>
<evidence type="ECO:0008006" key="14">
    <source>
        <dbReference type="Google" id="ProtNLM"/>
    </source>
</evidence>
<feature type="domain" description="Transmembrane protein 131-like N-terminal" evidence="9">
    <location>
        <begin position="114"/>
        <end position="196"/>
    </location>
</feature>
<feature type="region of interest" description="Disordered" evidence="7">
    <location>
        <begin position="1256"/>
        <end position="1355"/>
    </location>
</feature>
<evidence type="ECO:0000256" key="6">
    <source>
        <dbReference type="ARBA" id="ARBA00023136"/>
    </source>
</evidence>
<gene>
    <name evidence="12" type="ORF">JBS370_LOCUS12585</name>
</gene>
<feature type="compositionally biased region" description="Polar residues" evidence="7">
    <location>
        <begin position="1344"/>
        <end position="1355"/>
    </location>
</feature>
<feature type="transmembrane region" description="Helical" evidence="8">
    <location>
        <begin position="12"/>
        <end position="36"/>
    </location>
</feature>
<dbReference type="PANTHER" id="PTHR22050">
    <property type="entry name" value="RW1 PROTEIN HOMOLOG"/>
    <property type="match status" value="1"/>
</dbReference>
<accession>A0A818YIE4</accession>
<feature type="region of interest" description="Disordered" evidence="7">
    <location>
        <begin position="1201"/>
        <end position="1235"/>
    </location>
</feature>
<evidence type="ECO:0000256" key="7">
    <source>
        <dbReference type="SAM" id="MobiDB-lite"/>
    </source>
</evidence>
<dbReference type="Gene3D" id="2.60.40.10">
    <property type="entry name" value="Immunoglobulins"/>
    <property type="match status" value="1"/>
</dbReference>
<feature type="region of interest" description="Disordered" evidence="7">
    <location>
        <begin position="1376"/>
        <end position="1471"/>
    </location>
</feature>
<dbReference type="InterPro" id="IPR022113">
    <property type="entry name" value="TMEM131L_N"/>
</dbReference>
<keyword evidence="4" id="KW-0732">Signal</keyword>
<name>A0A818YIE4_9BILA</name>
<feature type="domain" description="TMEM131L fifth Ig-like" evidence="11">
    <location>
        <begin position="1044"/>
        <end position="1109"/>
    </location>
</feature>
<feature type="transmembrane region" description="Helical" evidence="8">
    <location>
        <begin position="1140"/>
        <end position="1161"/>
    </location>
</feature>
<comment type="subcellular location">
    <subcellularLocation>
        <location evidence="1">Membrane</location>
        <topology evidence="1">Single-pass type I membrane protein</topology>
    </subcellularLocation>
</comment>
<protein>
    <recommendedName>
        <fullName evidence="14">Transmembrane protein</fullName>
    </recommendedName>
</protein>
<evidence type="ECO:0000256" key="8">
    <source>
        <dbReference type="SAM" id="Phobius"/>
    </source>
</evidence>
<sequence>MLFIKNQTNRQTLFGGFYFLYFLFILHICTAFLTIISGLNNDFRDNEAIIQLSMDSIHVVDSSDHQIANIEENINDNEEKELLMALVTSYDDELKTNKKVDNEIPIVHTSTSIRFIPSLLNFSEQSIAIPQMQTIIIINDDSQPLELYSLVGTTNEFYSSVFKQNVLPPYGGKTSINVYYLPRTIGITNSIFTIKTNRGNFYYNVSGIGKPNPFRLRPLVNGIIPLNSTYEYTIQFYNPYNYSLDINEIYTSDENLIIEFLSNRNIKNRITKTFEHYEQWHLKPYEIKPIIKINYFAYKLNKLHGYVCIKTNFSDIIIIPVEINVLNRSGLYSNADLLEFTDHRFILSSTQPITIPLYVFNNGLNPIMITDVRVTPEHRNYITVHFKSLPIPSDIHRLNQIADVTIHPNLISNYIHHIYGYVQVYTSSNNEEPALEIPFHETILHGSLHYKKEDTFFYIPSSDRKLINDNIKQSQSIKLLNQYNIPISVYNITVNKLELLSQYVKIEYHSSFFYLNPEQWSELLCITHLKQSLSSLPFTNIQAEIDLHTNISNFIIPIYLYNGFLSVNLLTDHTNGGIRHDERNPFELLITSIPMNTFRTVTFILTNPNPIDIEIKRFYSTLPNIDIQLDYMKLLYGNTTKIIGKNFYKNNNISQLVIPEQHQAIFLLTINGTNPPKFYSESIMVETHYQTLKLDVKYEIINGSLEFISKKPIHIDVFPDRIGTADIFLQNKFDEPINVTRIDFITYGICFSFIWNNTSMGHVQLQPNKIQQVGRLNFDMDPLCKSIDAPSESTCYCGLSHHREFKQRWDEHISALNTYELDHILINKLRNLWNEWTTFVQQQQVQTNIWIYTDRANISWPVTIGFIWPSVLEYMSSSLSRTPIILDFHVTSINITKTQNVTITNPSSDLVTYSVELLNSYPNISKSIINDQVFTISTTSKQIKLINGIYNFNLLSNDNIVFTVSYQPTLSMRDEMYLIVRNNLTIIESILLRGEGGIGSLQVGNRQAGSSLVPIVLKIDEKQRELCSNSKENPLLRKVVTLRNTGNMKTIIHDISFGHSKCFRQGFSVSICTNIEIEPNETYDLKILFQPDYTSDEINETLILNTNTGLMTFPIIVRIPQRVLLSCYKTIQRPPWELRTYGLCFCSFFLFIIVIFATAVYEARRLFDNYLTRAEWRNRMQMTNNQIFDLSDLSLAVQDEQKSRERIGSNSTTDTKKEKIIETSKNEFKRKRSITSNNENEDKLLKTIQASDESNISLQSTGLSPKPILHKPRRATTDSSHSSKFSKPQQETLPKKQPLQRRKSDQHTSATSPKATSSTTVSEEENEPFLIARSRRISNKAKESSTNITSQSTIDNTVATQQKPSVHSHQQELLQLDDSTNDQQWHRVSSNKGQRSKGTTIRRETVDESQSTNKMIKVSSTNSENPRTLSSSSSSHKHNSVSHETTQSHYHPSRHRSARDPSTTPVPILTEKKSLPLDTSLIATNRELTLRQLTEHLWTTRLPSSRTACSMSIRSRCSSAPTFECGGVQNKATKTGRNDSEKEEKIDWDEPDMPDEDFGRYASQTEYSIDELNNINERTQTQRNLTTNNIPSLMSLSIAPPIITKNIQDKSITSSSVIKENIEPLPFPQHGLGPIQRPNKLPCPSTIQSSSFLSDSIQSPSTPDVLVQINHLLDHSNSITTMASTPNVPILTDSSTMINEISTPNVSWTPFSPTEWSSKYDSSWPTTNLQSPNISLIKQIQNPFLQQQQQQQQQISNEESSVWSSALGTATSKSVSSSAHTQPASEWHELFSSNVPSSTQITKSTNNSWLKFFPVSDPSPVDSITSNRQENETNNPFWNLINSNETQQNSSASWWPKTSSYENNNDNDQSRWDFAR</sequence>
<dbReference type="InterPro" id="IPR039877">
    <property type="entry name" value="TMEM131-like"/>
</dbReference>
<comment type="similarity">
    <text evidence="2">Belongs to the TMEM131 family.</text>
</comment>
<evidence type="ECO:0000256" key="1">
    <source>
        <dbReference type="ARBA" id="ARBA00004479"/>
    </source>
</evidence>
<proteinExistence type="inferred from homology"/>